<reference evidence="2" key="1">
    <citation type="submission" date="2022-08" db="EMBL/GenBank/DDBJ databases">
        <title>Nisaea acidiphila sp. nov., isolated from a marine algal debris and emended description of the genus Nisaea Urios et al. 2008.</title>
        <authorList>
            <person name="Kwon K."/>
        </authorList>
    </citation>
    <scope>NUCLEOTIDE SEQUENCE</scope>
    <source>
        <strain evidence="2">MEBiC11861</strain>
    </source>
</reference>
<keyword evidence="1" id="KW-0732">Signal</keyword>
<dbReference type="RefSeq" id="WP_257768566.1">
    <property type="nucleotide sequence ID" value="NZ_CP102480.1"/>
</dbReference>
<name>A0A9J7ATT2_9PROT</name>
<keyword evidence="3" id="KW-1185">Reference proteome</keyword>
<protein>
    <recommendedName>
        <fullName evidence="4">DUF1080 domain-containing protein</fullName>
    </recommendedName>
</protein>
<evidence type="ECO:0000313" key="3">
    <source>
        <dbReference type="Proteomes" id="UP001060336"/>
    </source>
</evidence>
<dbReference type="EMBL" id="CP102480">
    <property type="protein sequence ID" value="UUX49732.1"/>
    <property type="molecule type" value="Genomic_DNA"/>
</dbReference>
<sequence length="137" mass="15471">MQLKAIAKCSLAAAVMTVVLSAAPQKADAYDPRGMTGPGFLALADGRLISGWMTEGNRVFYFKLEKRKVYSMHIPAQNGFEEFYETGTVRPTKEHYCLTPFNSADERCLKVRLLENNEFETTDDDGNRIARWWLAAQ</sequence>
<proteinExistence type="predicted"/>
<dbReference type="Proteomes" id="UP001060336">
    <property type="component" value="Chromosome"/>
</dbReference>
<feature type="chain" id="PRO_5039940689" description="DUF1080 domain-containing protein" evidence="1">
    <location>
        <begin position="30"/>
        <end position="137"/>
    </location>
</feature>
<organism evidence="2 3">
    <name type="scientific">Nisaea acidiphila</name>
    <dbReference type="NCBI Taxonomy" id="1862145"/>
    <lineage>
        <taxon>Bacteria</taxon>
        <taxon>Pseudomonadati</taxon>
        <taxon>Pseudomonadota</taxon>
        <taxon>Alphaproteobacteria</taxon>
        <taxon>Rhodospirillales</taxon>
        <taxon>Thalassobaculaceae</taxon>
        <taxon>Nisaea</taxon>
    </lineage>
</organism>
<feature type="signal peptide" evidence="1">
    <location>
        <begin position="1"/>
        <end position="29"/>
    </location>
</feature>
<evidence type="ECO:0000256" key="1">
    <source>
        <dbReference type="SAM" id="SignalP"/>
    </source>
</evidence>
<dbReference type="AlphaFoldDB" id="A0A9J7ATT2"/>
<gene>
    <name evidence="2" type="ORF">NUH88_20330</name>
</gene>
<evidence type="ECO:0000313" key="2">
    <source>
        <dbReference type="EMBL" id="UUX49732.1"/>
    </source>
</evidence>
<dbReference type="KEGG" id="naci:NUH88_20330"/>
<accession>A0A9J7ATT2</accession>
<evidence type="ECO:0008006" key="4">
    <source>
        <dbReference type="Google" id="ProtNLM"/>
    </source>
</evidence>